<gene>
    <name evidence="12" type="ORF">D3272_09855</name>
</gene>
<dbReference type="PANTHER" id="PTHR43790">
    <property type="entry name" value="CARBOHYDRATE TRANSPORT ATP-BINDING PROTEIN MG119-RELATED"/>
    <property type="match status" value="1"/>
</dbReference>
<dbReference type="SUPFAM" id="SSF52540">
    <property type="entry name" value="P-loop containing nucleoside triphosphate hydrolases"/>
    <property type="match status" value="2"/>
</dbReference>
<dbReference type="InterPro" id="IPR027417">
    <property type="entry name" value="P-loop_NTPase"/>
</dbReference>
<keyword evidence="6" id="KW-0677">Repeat</keyword>
<evidence type="ECO:0000256" key="2">
    <source>
        <dbReference type="ARBA" id="ARBA00005417"/>
    </source>
</evidence>
<evidence type="ECO:0000256" key="7">
    <source>
        <dbReference type="ARBA" id="ARBA00022741"/>
    </source>
</evidence>
<comment type="caution">
    <text evidence="12">The sequence shown here is derived from an EMBL/GenBank/DDBJ whole genome shotgun (WGS) entry which is preliminary data.</text>
</comment>
<keyword evidence="4" id="KW-1003">Cell membrane</keyword>
<keyword evidence="7" id="KW-0547">Nucleotide-binding</keyword>
<dbReference type="FunFam" id="3.40.50.300:FF:000127">
    <property type="entry name" value="Ribose import ATP-binding protein RbsA"/>
    <property type="match status" value="1"/>
</dbReference>
<feature type="domain" description="ABC transporter" evidence="11">
    <location>
        <begin position="2"/>
        <end position="238"/>
    </location>
</feature>
<dbReference type="RefSeq" id="WP_129218999.1">
    <property type="nucleotide sequence ID" value="NZ_QYBC01000007.1"/>
</dbReference>
<dbReference type="EMBL" id="QYBC01000007">
    <property type="protein sequence ID" value="RYB05249.1"/>
    <property type="molecule type" value="Genomic_DNA"/>
</dbReference>
<organism evidence="12 13">
    <name type="scientific">Lichenibacterium ramalinae</name>
    <dbReference type="NCBI Taxonomy" id="2316527"/>
    <lineage>
        <taxon>Bacteria</taxon>
        <taxon>Pseudomonadati</taxon>
        <taxon>Pseudomonadota</taxon>
        <taxon>Alphaproteobacteria</taxon>
        <taxon>Hyphomicrobiales</taxon>
        <taxon>Lichenihabitantaceae</taxon>
        <taxon>Lichenibacterium</taxon>
    </lineage>
</organism>
<dbReference type="PROSITE" id="PS50893">
    <property type="entry name" value="ABC_TRANSPORTER_2"/>
    <property type="match status" value="2"/>
</dbReference>
<keyword evidence="3" id="KW-0813">Transport</keyword>
<keyword evidence="8 12" id="KW-0067">ATP-binding</keyword>
<keyword evidence="10" id="KW-0472">Membrane</keyword>
<dbReference type="AlphaFoldDB" id="A0A4Q2RFS1"/>
<evidence type="ECO:0000259" key="11">
    <source>
        <dbReference type="PROSITE" id="PS50893"/>
    </source>
</evidence>
<sequence>MLSLTDISKTFPGVKALQGVSLDVQSGEIHALAGENGAGKSTLTRVIAGVHAPTEGTMSFAGQPVAWTSPRDATAAGIHVIYQEFNLFPHLSAAENIYIGHERRNALGFVDHRRTRRDAAEILKRLGVAIDPDALVNELSVADQQMVEIARALVHDVKLLILDEPTAVISGREVDLLFERLHALKRDGVAIVYISHRLEEIFAHCDRVSVLKDGRHVATRNVADIDRDTLVSLMVGRDMHELFPPRRPARAAAPVVLEAKGITVPGRVRGAGLDLRAGTITGLSGMVGSGRTELALAIFGVLPMGGGSVVVDGTSFTSMTPARAIALGIGLVTEDRKAQGLAMLLDVAANVTASTLDQVSRRGFLDRRRETAIAEAAIQSYRVACRGPSQPVALMSGGNQQKVVVARWARTSRRVLILDEPTRGVDVGAKMEIYRIMQTLADEGLAILMISSELPEIVGMSDRVVVMREGAISGVLERDEIDEAAIVTLATHRDAA</sequence>
<dbReference type="PROSITE" id="PS00211">
    <property type="entry name" value="ABC_TRANSPORTER_1"/>
    <property type="match status" value="1"/>
</dbReference>
<evidence type="ECO:0000256" key="3">
    <source>
        <dbReference type="ARBA" id="ARBA00022448"/>
    </source>
</evidence>
<dbReference type="SMART" id="SM00382">
    <property type="entry name" value="AAA"/>
    <property type="match status" value="2"/>
</dbReference>
<dbReference type="InterPro" id="IPR050107">
    <property type="entry name" value="ABC_carbohydrate_import_ATPase"/>
</dbReference>
<dbReference type="CDD" id="cd03215">
    <property type="entry name" value="ABC_Carb_Monos_II"/>
    <property type="match status" value="1"/>
</dbReference>
<dbReference type="OrthoDB" id="9805029at2"/>
<comment type="similarity">
    <text evidence="2">Belongs to the ABC transporter superfamily.</text>
</comment>
<dbReference type="InterPro" id="IPR003593">
    <property type="entry name" value="AAA+_ATPase"/>
</dbReference>
<evidence type="ECO:0000313" key="13">
    <source>
        <dbReference type="Proteomes" id="UP000289411"/>
    </source>
</evidence>
<accession>A0A4Q2RFS1</accession>
<evidence type="ECO:0000256" key="1">
    <source>
        <dbReference type="ARBA" id="ARBA00004202"/>
    </source>
</evidence>
<dbReference type="InterPro" id="IPR017871">
    <property type="entry name" value="ABC_transporter-like_CS"/>
</dbReference>
<protein>
    <submittedName>
        <fullName evidence="12">Sugar ABC transporter ATP-binding protein</fullName>
    </submittedName>
</protein>
<evidence type="ECO:0000256" key="10">
    <source>
        <dbReference type="ARBA" id="ARBA00023136"/>
    </source>
</evidence>
<name>A0A4Q2RFS1_9HYPH</name>
<evidence type="ECO:0000256" key="9">
    <source>
        <dbReference type="ARBA" id="ARBA00022967"/>
    </source>
</evidence>
<evidence type="ECO:0000313" key="12">
    <source>
        <dbReference type="EMBL" id="RYB05249.1"/>
    </source>
</evidence>
<dbReference type="InterPro" id="IPR003439">
    <property type="entry name" value="ABC_transporter-like_ATP-bd"/>
</dbReference>
<feature type="domain" description="ABC transporter" evidence="11">
    <location>
        <begin position="251"/>
        <end position="494"/>
    </location>
</feature>
<dbReference type="CDD" id="cd03216">
    <property type="entry name" value="ABC_Carb_Monos_I"/>
    <property type="match status" value="1"/>
</dbReference>
<dbReference type="Pfam" id="PF00005">
    <property type="entry name" value="ABC_tran"/>
    <property type="match status" value="2"/>
</dbReference>
<dbReference type="Gene3D" id="3.40.50.300">
    <property type="entry name" value="P-loop containing nucleotide triphosphate hydrolases"/>
    <property type="match status" value="2"/>
</dbReference>
<keyword evidence="9" id="KW-1278">Translocase</keyword>
<proteinExistence type="inferred from homology"/>
<dbReference type="Proteomes" id="UP000289411">
    <property type="component" value="Unassembled WGS sequence"/>
</dbReference>
<evidence type="ECO:0000256" key="8">
    <source>
        <dbReference type="ARBA" id="ARBA00022840"/>
    </source>
</evidence>
<evidence type="ECO:0000256" key="6">
    <source>
        <dbReference type="ARBA" id="ARBA00022737"/>
    </source>
</evidence>
<keyword evidence="5" id="KW-0762">Sugar transport</keyword>
<reference evidence="12 13" key="2">
    <citation type="submission" date="2019-02" db="EMBL/GenBank/DDBJ databases">
        <title>'Lichenibacterium ramalinii' gen. nov. sp. nov., 'Lichenibacterium minor' gen. nov. sp. nov.</title>
        <authorList>
            <person name="Pankratov T."/>
        </authorList>
    </citation>
    <scope>NUCLEOTIDE SEQUENCE [LARGE SCALE GENOMIC DNA]</scope>
    <source>
        <strain evidence="12 13">RmlP001</strain>
    </source>
</reference>
<reference evidence="12 13" key="1">
    <citation type="submission" date="2018-09" db="EMBL/GenBank/DDBJ databases">
        <authorList>
            <person name="Grouzdev D.S."/>
            <person name="Krutkina M.S."/>
        </authorList>
    </citation>
    <scope>NUCLEOTIDE SEQUENCE [LARGE SCALE GENOMIC DNA]</scope>
    <source>
        <strain evidence="12 13">RmlP001</strain>
    </source>
</reference>
<dbReference type="GO" id="GO:0016887">
    <property type="term" value="F:ATP hydrolysis activity"/>
    <property type="evidence" value="ECO:0007669"/>
    <property type="project" value="InterPro"/>
</dbReference>
<evidence type="ECO:0000256" key="4">
    <source>
        <dbReference type="ARBA" id="ARBA00022475"/>
    </source>
</evidence>
<comment type="subcellular location">
    <subcellularLocation>
        <location evidence="1">Cell membrane</location>
        <topology evidence="1">Peripheral membrane protein</topology>
    </subcellularLocation>
</comment>
<dbReference type="GO" id="GO:0005524">
    <property type="term" value="F:ATP binding"/>
    <property type="evidence" value="ECO:0007669"/>
    <property type="project" value="UniProtKB-KW"/>
</dbReference>
<dbReference type="PANTHER" id="PTHR43790:SF9">
    <property type="entry name" value="GALACTOFURANOSE TRANSPORTER ATP-BINDING PROTEIN YTFR"/>
    <property type="match status" value="1"/>
</dbReference>
<keyword evidence="13" id="KW-1185">Reference proteome</keyword>
<evidence type="ECO:0000256" key="5">
    <source>
        <dbReference type="ARBA" id="ARBA00022597"/>
    </source>
</evidence>
<dbReference type="GO" id="GO:0005886">
    <property type="term" value="C:plasma membrane"/>
    <property type="evidence" value="ECO:0007669"/>
    <property type="project" value="UniProtKB-SubCell"/>
</dbReference>